<dbReference type="RefSeq" id="WP_303305252.1">
    <property type="nucleotide sequence ID" value="NZ_JAODOP010000004.1"/>
</dbReference>
<keyword evidence="2" id="KW-1185">Reference proteome</keyword>
<proteinExistence type="predicted"/>
<dbReference type="EMBL" id="JAODOP010000004">
    <property type="protein sequence ID" value="MEF3832884.1"/>
    <property type="molecule type" value="Genomic_DNA"/>
</dbReference>
<reference evidence="1 2" key="1">
    <citation type="submission" date="2022-09" db="EMBL/GenBank/DDBJ databases">
        <title>Genome sequencing of Flavivirga sp. MEBiC05379.</title>
        <authorList>
            <person name="Oh H.-M."/>
            <person name="Kwon K.K."/>
            <person name="Park M.J."/>
            <person name="Yang S.-H."/>
        </authorList>
    </citation>
    <scope>NUCLEOTIDE SEQUENCE [LARGE SCALE GENOMIC DNA]</scope>
    <source>
        <strain evidence="1 2">MEBiC05379</strain>
    </source>
</reference>
<sequence length="49" mass="5445">MCLHPDDSPISILGLSRIVSASTEADYTYRKTNSGYFQGTNILDVFYAI</sequence>
<gene>
    <name evidence="1" type="ORF">N1F79_07070</name>
</gene>
<name>A0ABU7XQU5_9FLAO</name>
<organism evidence="1 2">
    <name type="scientific">Flavivirga spongiicola</name>
    <dbReference type="NCBI Taxonomy" id="421621"/>
    <lineage>
        <taxon>Bacteria</taxon>
        <taxon>Pseudomonadati</taxon>
        <taxon>Bacteroidota</taxon>
        <taxon>Flavobacteriia</taxon>
        <taxon>Flavobacteriales</taxon>
        <taxon>Flavobacteriaceae</taxon>
        <taxon>Flavivirga</taxon>
    </lineage>
</organism>
<comment type="caution">
    <text evidence="1">The sequence shown here is derived from an EMBL/GenBank/DDBJ whole genome shotgun (WGS) entry which is preliminary data.</text>
</comment>
<accession>A0ABU7XQU5</accession>
<evidence type="ECO:0000313" key="1">
    <source>
        <dbReference type="EMBL" id="MEF3832884.1"/>
    </source>
</evidence>
<evidence type="ECO:0000313" key="2">
    <source>
        <dbReference type="Proteomes" id="UP001337305"/>
    </source>
</evidence>
<protein>
    <submittedName>
        <fullName evidence="1">Uncharacterized protein</fullName>
    </submittedName>
</protein>
<dbReference type="Proteomes" id="UP001337305">
    <property type="component" value="Unassembled WGS sequence"/>
</dbReference>